<dbReference type="GeneID" id="19211667"/>
<dbReference type="SUPFAM" id="SSF103657">
    <property type="entry name" value="BAR/IMD domain-like"/>
    <property type="match status" value="1"/>
</dbReference>
<feature type="region of interest" description="Disordered" evidence="2">
    <location>
        <begin position="167"/>
        <end position="234"/>
    </location>
</feature>
<gene>
    <name evidence="4" type="ORF">CONPUDRAFT_94761</name>
</gene>
<dbReference type="RefSeq" id="XP_007763206.1">
    <property type="nucleotide sequence ID" value="XM_007765016.1"/>
</dbReference>
<dbReference type="SUPFAM" id="SSF48350">
    <property type="entry name" value="GTPase activation domain, GAP"/>
    <property type="match status" value="1"/>
</dbReference>
<proteinExistence type="predicted"/>
<evidence type="ECO:0000259" key="3">
    <source>
        <dbReference type="PROSITE" id="PS50238"/>
    </source>
</evidence>
<feature type="compositionally biased region" description="Low complexity" evidence="2">
    <location>
        <begin position="215"/>
        <end position="231"/>
    </location>
</feature>
<evidence type="ECO:0000256" key="1">
    <source>
        <dbReference type="ARBA" id="ARBA00022468"/>
    </source>
</evidence>
<dbReference type="InterPro" id="IPR027267">
    <property type="entry name" value="AH/BAR_dom_sf"/>
</dbReference>
<organism evidence="4 5">
    <name type="scientific">Coniophora puteana (strain RWD-64-598)</name>
    <name type="common">Brown rot fungus</name>
    <dbReference type="NCBI Taxonomy" id="741705"/>
    <lineage>
        <taxon>Eukaryota</taxon>
        <taxon>Fungi</taxon>
        <taxon>Dikarya</taxon>
        <taxon>Basidiomycota</taxon>
        <taxon>Agaricomycotina</taxon>
        <taxon>Agaricomycetes</taxon>
        <taxon>Agaricomycetidae</taxon>
        <taxon>Boletales</taxon>
        <taxon>Coniophorineae</taxon>
        <taxon>Coniophoraceae</taxon>
        <taxon>Coniophora</taxon>
    </lineage>
</organism>
<feature type="compositionally biased region" description="Low complexity" evidence="2">
    <location>
        <begin position="694"/>
        <end position="718"/>
    </location>
</feature>
<feature type="compositionally biased region" description="Pro residues" evidence="2">
    <location>
        <begin position="593"/>
        <end position="603"/>
    </location>
</feature>
<feature type="domain" description="Rho-GAP" evidence="3">
    <location>
        <begin position="394"/>
        <end position="589"/>
    </location>
</feature>
<dbReference type="Proteomes" id="UP000053558">
    <property type="component" value="Unassembled WGS sequence"/>
</dbReference>
<dbReference type="GO" id="GO:0005096">
    <property type="term" value="F:GTPase activator activity"/>
    <property type="evidence" value="ECO:0007669"/>
    <property type="project" value="UniProtKB-KW"/>
</dbReference>
<accession>A0A5M3N4M3</accession>
<reference evidence="5" key="1">
    <citation type="journal article" date="2012" name="Science">
        <title>The Paleozoic origin of enzymatic lignin decomposition reconstructed from 31 fungal genomes.</title>
        <authorList>
            <person name="Floudas D."/>
            <person name="Binder M."/>
            <person name="Riley R."/>
            <person name="Barry K."/>
            <person name="Blanchette R.A."/>
            <person name="Henrissat B."/>
            <person name="Martinez A.T."/>
            <person name="Otillar R."/>
            <person name="Spatafora J.W."/>
            <person name="Yadav J.S."/>
            <person name="Aerts A."/>
            <person name="Benoit I."/>
            <person name="Boyd A."/>
            <person name="Carlson A."/>
            <person name="Copeland A."/>
            <person name="Coutinho P.M."/>
            <person name="de Vries R.P."/>
            <person name="Ferreira P."/>
            <person name="Findley K."/>
            <person name="Foster B."/>
            <person name="Gaskell J."/>
            <person name="Glotzer D."/>
            <person name="Gorecki P."/>
            <person name="Heitman J."/>
            <person name="Hesse C."/>
            <person name="Hori C."/>
            <person name="Igarashi K."/>
            <person name="Jurgens J.A."/>
            <person name="Kallen N."/>
            <person name="Kersten P."/>
            <person name="Kohler A."/>
            <person name="Kuees U."/>
            <person name="Kumar T.K.A."/>
            <person name="Kuo A."/>
            <person name="LaButti K."/>
            <person name="Larrondo L.F."/>
            <person name="Lindquist E."/>
            <person name="Ling A."/>
            <person name="Lombard V."/>
            <person name="Lucas S."/>
            <person name="Lundell T."/>
            <person name="Martin R."/>
            <person name="McLaughlin D.J."/>
            <person name="Morgenstern I."/>
            <person name="Morin E."/>
            <person name="Murat C."/>
            <person name="Nagy L.G."/>
            <person name="Nolan M."/>
            <person name="Ohm R.A."/>
            <person name="Patyshakuliyeva A."/>
            <person name="Rokas A."/>
            <person name="Ruiz-Duenas F.J."/>
            <person name="Sabat G."/>
            <person name="Salamov A."/>
            <person name="Samejima M."/>
            <person name="Schmutz J."/>
            <person name="Slot J.C."/>
            <person name="St John F."/>
            <person name="Stenlid J."/>
            <person name="Sun H."/>
            <person name="Sun S."/>
            <person name="Syed K."/>
            <person name="Tsang A."/>
            <person name="Wiebenga A."/>
            <person name="Young D."/>
            <person name="Pisabarro A."/>
            <person name="Eastwood D.C."/>
            <person name="Martin F."/>
            <person name="Cullen D."/>
            <person name="Grigoriev I.V."/>
            <person name="Hibbett D.S."/>
        </authorList>
    </citation>
    <scope>NUCLEOTIDE SEQUENCE [LARGE SCALE GENOMIC DNA]</scope>
    <source>
        <strain evidence="5">RWD-64-598 SS2</strain>
    </source>
</reference>
<feature type="region of interest" description="Disordered" evidence="2">
    <location>
        <begin position="593"/>
        <end position="727"/>
    </location>
</feature>
<evidence type="ECO:0000313" key="5">
    <source>
        <dbReference type="Proteomes" id="UP000053558"/>
    </source>
</evidence>
<dbReference type="Gene3D" id="1.20.1270.60">
    <property type="entry name" value="Arfaptin homology (AH) domain/BAR domain"/>
    <property type="match status" value="1"/>
</dbReference>
<dbReference type="GO" id="GO:0007165">
    <property type="term" value="P:signal transduction"/>
    <property type="evidence" value="ECO:0007669"/>
    <property type="project" value="InterPro"/>
</dbReference>
<dbReference type="InterPro" id="IPR050729">
    <property type="entry name" value="Rho-GAP"/>
</dbReference>
<dbReference type="OMA" id="GECRDLI"/>
<feature type="compositionally biased region" description="Polar residues" evidence="2">
    <location>
        <begin position="649"/>
        <end position="664"/>
    </location>
</feature>
<name>A0A5M3N4M3_CONPW</name>
<keyword evidence="5" id="KW-1185">Reference proteome</keyword>
<dbReference type="PROSITE" id="PS50238">
    <property type="entry name" value="RHOGAP"/>
    <property type="match status" value="1"/>
</dbReference>
<dbReference type="SMART" id="SM00324">
    <property type="entry name" value="RhoGAP"/>
    <property type="match status" value="1"/>
</dbReference>
<dbReference type="EMBL" id="JH711573">
    <property type="protein sequence ID" value="EIW86372.1"/>
    <property type="molecule type" value="Genomic_DNA"/>
</dbReference>
<protein>
    <submittedName>
        <fullName evidence="4">RhoGAP-domain-containing protein</fullName>
    </submittedName>
</protein>
<dbReference type="KEGG" id="cput:CONPUDRAFT_94761"/>
<dbReference type="Pfam" id="PF00611">
    <property type="entry name" value="FCH"/>
    <property type="match status" value="1"/>
</dbReference>
<dbReference type="GO" id="GO:0005737">
    <property type="term" value="C:cytoplasm"/>
    <property type="evidence" value="ECO:0007669"/>
    <property type="project" value="TreeGrafter"/>
</dbReference>
<dbReference type="OrthoDB" id="79452at2759"/>
<dbReference type="PANTHER" id="PTHR23176">
    <property type="entry name" value="RHO/RAC/CDC GTPASE-ACTIVATING PROTEIN"/>
    <property type="match status" value="1"/>
</dbReference>
<feature type="region of interest" description="Disordered" evidence="2">
    <location>
        <begin position="1"/>
        <end position="22"/>
    </location>
</feature>
<dbReference type="InterPro" id="IPR000198">
    <property type="entry name" value="RhoGAP_dom"/>
</dbReference>
<dbReference type="InterPro" id="IPR001060">
    <property type="entry name" value="FCH_dom"/>
</dbReference>
<sequence length="727" mass="81626">MSTTSESIPSGRPSFNEASQPASPLPMFEHHLRVLNDSYLSFFLERKRIEEVYVESLLKLHRKSKAIDTFLDDRIELNTARRAWSEVRDNLEREAQTRQAFLSTLTIDVVNSLISLKETQERTRKRIKDDLKESGNAYSDYSESTLPRLKRSYLRRCQEVEDCKAAAAAAPPPMSVNPADQGIVPSPNIRPVPNLPSRPNVTSPHPLRPLDRRPSGSGPTSRPRSPPSGSTFSEFAHQGKHLKNQLMTFLDKSGTVKETLGRSENTALRGVRAKREADEADREYRKGVHWLETLRLHRAKILEGAYKSLELFVHDYSTAVKDALIKYSDNMTATSATQTQLASHARSIVDRVSPEVDVNAVTQIIPRALATATPQPTLYYNYYVGECRDLIFGVSLVDYATARNLPEHEIPRIVRICIQEIDQRGLESEGIYRVSGRHAVVHELRQKIERNESAFKFNPTTDDVYAVASFLKMYLRELPEPLFKFALQDRIDYTEDRADHQTNSFTLLRSKIRRLPGVHRATLRVVVEHLARVVALSEKNKMDARNLAIVFSAVIFGEDEIPKGGDLLSVQSWRDTLMEDLIENVGMIFEELPPPSASPPLPDAPVGEQPSVYPYGSTHTRVASLPPLLPSRPNEDFTPKLPPRPNYSIHPSSRANPVSPSRSTIEPPPTPSWPPSLHEENITDIPTEVIQVFDDTSSSDSPRDSSQSPRSGRSVHPKSPSEPSPSS</sequence>
<comment type="caution">
    <text evidence="4">The sequence shown here is derived from an EMBL/GenBank/DDBJ whole genome shotgun (WGS) entry which is preliminary data.</text>
</comment>
<evidence type="ECO:0000256" key="2">
    <source>
        <dbReference type="SAM" id="MobiDB-lite"/>
    </source>
</evidence>
<dbReference type="Gene3D" id="1.10.555.10">
    <property type="entry name" value="Rho GTPase activation protein"/>
    <property type="match status" value="1"/>
</dbReference>
<dbReference type="AlphaFoldDB" id="A0A5M3N4M3"/>
<keyword evidence="1" id="KW-0343">GTPase activation</keyword>
<dbReference type="Pfam" id="PF00620">
    <property type="entry name" value="RhoGAP"/>
    <property type="match status" value="1"/>
</dbReference>
<dbReference type="InterPro" id="IPR008936">
    <property type="entry name" value="Rho_GTPase_activation_prot"/>
</dbReference>
<evidence type="ECO:0000313" key="4">
    <source>
        <dbReference type="EMBL" id="EIW86372.1"/>
    </source>
</evidence>
<dbReference type="PANTHER" id="PTHR23176:SF134">
    <property type="entry name" value="RHO-TYPE GTPASE-ACTIVATING PROTEIN"/>
    <property type="match status" value="1"/>
</dbReference>